<dbReference type="InterPro" id="IPR000743">
    <property type="entry name" value="Glyco_hydro_28"/>
</dbReference>
<dbReference type="OrthoDB" id="187139at2759"/>
<comment type="function">
    <text evidence="12">Pectinolytic enzyme involved in the degradation of xylogalacturonan (xga), a galacturonan backbone heavily substituted with xylose, and which is one important component of the hairy regions of pectin. Activity requires a galacturonic acid backbone substituted with xylose.</text>
</comment>
<dbReference type="PANTHER" id="PTHR31736">
    <property type="match status" value="1"/>
</dbReference>
<feature type="region of interest" description="Disordered" evidence="15">
    <location>
        <begin position="27"/>
        <end position="46"/>
    </location>
</feature>
<evidence type="ECO:0000256" key="13">
    <source>
        <dbReference type="PROSITE-ProRule" id="PRU10052"/>
    </source>
</evidence>
<keyword evidence="18" id="KW-1185">Reference proteome</keyword>
<dbReference type="GO" id="GO:0071555">
    <property type="term" value="P:cell wall organization"/>
    <property type="evidence" value="ECO:0007669"/>
    <property type="project" value="UniProtKB-KW"/>
</dbReference>
<keyword evidence="9 14" id="KW-0326">Glycosidase</keyword>
<dbReference type="Pfam" id="PF00295">
    <property type="entry name" value="Glyco_hydro_28"/>
    <property type="match status" value="1"/>
</dbReference>
<evidence type="ECO:0000256" key="2">
    <source>
        <dbReference type="ARBA" id="ARBA00008834"/>
    </source>
</evidence>
<dbReference type="EMBL" id="MVGC01000029">
    <property type="protein sequence ID" value="RJE26102.1"/>
    <property type="molecule type" value="Genomic_DNA"/>
</dbReference>
<evidence type="ECO:0000256" key="5">
    <source>
        <dbReference type="ARBA" id="ARBA00022737"/>
    </source>
</evidence>
<keyword evidence="3" id="KW-0964">Secreted</keyword>
<keyword evidence="6 14" id="KW-0378">Hydrolase</keyword>
<evidence type="ECO:0000256" key="7">
    <source>
        <dbReference type="ARBA" id="ARBA00023180"/>
    </source>
</evidence>
<comment type="similarity">
    <text evidence="2 14">Belongs to the glycosyl hydrolase 28 family.</text>
</comment>
<evidence type="ECO:0008006" key="19">
    <source>
        <dbReference type="Google" id="ProtNLM"/>
    </source>
</evidence>
<feature type="chain" id="PRO_5017251612" description="Endo-xylogalacturonan hydrolase A" evidence="16">
    <location>
        <begin position="20"/>
        <end position="403"/>
    </location>
</feature>
<dbReference type="InterPro" id="IPR006626">
    <property type="entry name" value="PbH1"/>
</dbReference>
<dbReference type="PROSITE" id="PS00502">
    <property type="entry name" value="POLYGALACTURONASE"/>
    <property type="match status" value="1"/>
</dbReference>
<evidence type="ECO:0000256" key="3">
    <source>
        <dbReference type="ARBA" id="ARBA00022525"/>
    </source>
</evidence>
<name>A0A3A2ZSH5_9EURO</name>
<dbReference type="InterPro" id="IPR011050">
    <property type="entry name" value="Pectin_lyase_fold/virulence"/>
</dbReference>
<reference evidence="18" key="1">
    <citation type="submission" date="2017-02" db="EMBL/GenBank/DDBJ databases">
        <authorList>
            <person name="Tafer H."/>
            <person name="Lopandic K."/>
        </authorList>
    </citation>
    <scope>NUCLEOTIDE SEQUENCE [LARGE SCALE GENOMIC DNA]</scope>
    <source>
        <strain evidence="18">CBS 366.77</strain>
    </source>
</reference>
<evidence type="ECO:0000256" key="8">
    <source>
        <dbReference type="ARBA" id="ARBA00023277"/>
    </source>
</evidence>
<keyword evidence="10" id="KW-0961">Cell wall biogenesis/degradation</keyword>
<keyword evidence="8" id="KW-0119">Carbohydrate metabolism</keyword>
<dbReference type="InterPro" id="IPR012334">
    <property type="entry name" value="Pectin_lyas_fold"/>
</dbReference>
<evidence type="ECO:0000256" key="15">
    <source>
        <dbReference type="SAM" id="MobiDB-lite"/>
    </source>
</evidence>
<evidence type="ECO:0000256" key="11">
    <source>
        <dbReference type="ARBA" id="ARBA00023326"/>
    </source>
</evidence>
<sequence>MPLLNTLSILLSTASLLNALPSTTDTTLHPRAPCTPDAGNSPSTDDVPAIQDAISSCGNGGTIVIPQGSTYYLNSVLDFKGCAGCDFEVEGVLKFTSDTDYWEGKTAMMSLSDIDGIKIRSLTGEGVIDGNGQDAWDRFADDSDYARPTLLYITGGQNIEVSNIRQKNPPNVFVSVKGGASNLLFSDLTLDAVSKSDNEPKNTDGFDIGDSTSVTLSNISVTNDDDCVAFKPGSNFVTIDGITCTGSHGISVGSLGKSSDDTVQNVLARGAKMINSSKAAGIKTYPSGGDHGVSKVSNVTFEDFTVDGCGYAIQIESCYGEDEEYCETNPGNAELTDITFSGFTGTTSGKYDPVTGNLNCGAKGTCGVTVSGYEVKAPSGDGKVLCGNTPQDLGVTCEQGASG</sequence>
<evidence type="ECO:0000256" key="1">
    <source>
        <dbReference type="ARBA" id="ARBA00004613"/>
    </source>
</evidence>
<evidence type="ECO:0000313" key="18">
    <source>
        <dbReference type="Proteomes" id="UP000266188"/>
    </source>
</evidence>
<dbReference type="GO" id="GO:0005576">
    <property type="term" value="C:extracellular region"/>
    <property type="evidence" value="ECO:0007669"/>
    <property type="project" value="UniProtKB-SubCell"/>
</dbReference>
<evidence type="ECO:0000256" key="9">
    <source>
        <dbReference type="ARBA" id="ARBA00023295"/>
    </source>
</evidence>
<organism evidence="17 18">
    <name type="scientific">Aspergillus sclerotialis</name>
    <dbReference type="NCBI Taxonomy" id="2070753"/>
    <lineage>
        <taxon>Eukaryota</taxon>
        <taxon>Fungi</taxon>
        <taxon>Dikarya</taxon>
        <taxon>Ascomycota</taxon>
        <taxon>Pezizomycotina</taxon>
        <taxon>Eurotiomycetes</taxon>
        <taxon>Eurotiomycetidae</taxon>
        <taxon>Eurotiales</taxon>
        <taxon>Aspergillaceae</taxon>
        <taxon>Aspergillus</taxon>
        <taxon>Aspergillus subgen. Polypaecilum</taxon>
    </lineage>
</organism>
<evidence type="ECO:0000313" key="17">
    <source>
        <dbReference type="EMBL" id="RJE26102.1"/>
    </source>
</evidence>
<comment type="caution">
    <text evidence="17">The sequence shown here is derived from an EMBL/GenBank/DDBJ whole genome shotgun (WGS) entry which is preliminary data.</text>
</comment>
<accession>A0A3A2ZSH5</accession>
<gene>
    <name evidence="17" type="ORF">PHISCL_01545</name>
</gene>
<evidence type="ECO:0000256" key="14">
    <source>
        <dbReference type="RuleBase" id="RU361169"/>
    </source>
</evidence>
<keyword evidence="11" id="KW-0624">Polysaccharide degradation</keyword>
<dbReference type="SUPFAM" id="SSF51126">
    <property type="entry name" value="Pectin lyase-like"/>
    <property type="match status" value="1"/>
</dbReference>
<evidence type="ECO:0000256" key="16">
    <source>
        <dbReference type="SAM" id="SignalP"/>
    </source>
</evidence>
<keyword evidence="7" id="KW-0325">Glycoprotein</keyword>
<keyword evidence="4 16" id="KW-0732">Signal</keyword>
<keyword evidence="5" id="KW-0677">Repeat</keyword>
<dbReference type="PANTHER" id="PTHR31736:SF9">
    <property type="entry name" value="ENDO-XYLOGALACTURONAN HYDROLASE A-RELATED"/>
    <property type="match status" value="1"/>
</dbReference>
<dbReference type="GO" id="GO:0004650">
    <property type="term" value="F:polygalacturonase activity"/>
    <property type="evidence" value="ECO:0007669"/>
    <property type="project" value="InterPro"/>
</dbReference>
<dbReference type="SMART" id="SM00710">
    <property type="entry name" value="PbH1"/>
    <property type="match status" value="5"/>
</dbReference>
<evidence type="ECO:0000256" key="12">
    <source>
        <dbReference type="ARBA" id="ARBA00037278"/>
    </source>
</evidence>
<dbReference type="Gene3D" id="2.160.20.10">
    <property type="entry name" value="Single-stranded right-handed beta-helix, Pectin lyase-like"/>
    <property type="match status" value="1"/>
</dbReference>
<dbReference type="STRING" id="2070753.A0A3A2ZSH5"/>
<proteinExistence type="inferred from homology"/>
<feature type="active site" evidence="13">
    <location>
        <position position="248"/>
    </location>
</feature>
<dbReference type="GO" id="GO:0045490">
    <property type="term" value="P:pectin catabolic process"/>
    <property type="evidence" value="ECO:0007669"/>
    <property type="project" value="UniProtKB-ARBA"/>
</dbReference>
<dbReference type="Proteomes" id="UP000266188">
    <property type="component" value="Unassembled WGS sequence"/>
</dbReference>
<evidence type="ECO:0000256" key="10">
    <source>
        <dbReference type="ARBA" id="ARBA00023316"/>
    </source>
</evidence>
<evidence type="ECO:0000256" key="4">
    <source>
        <dbReference type="ARBA" id="ARBA00022729"/>
    </source>
</evidence>
<feature type="signal peptide" evidence="16">
    <location>
        <begin position="1"/>
        <end position="19"/>
    </location>
</feature>
<evidence type="ECO:0000256" key="6">
    <source>
        <dbReference type="ARBA" id="ARBA00022801"/>
    </source>
</evidence>
<comment type="subcellular location">
    <subcellularLocation>
        <location evidence="1">Secreted</location>
    </subcellularLocation>
</comment>
<protein>
    <recommendedName>
        <fullName evidence="19">Endo-xylogalacturonan hydrolase A</fullName>
    </recommendedName>
</protein>
<dbReference type="AlphaFoldDB" id="A0A3A2ZSH5"/>